<dbReference type="OrthoDB" id="5116168at2"/>
<dbReference type="Pfam" id="PF11209">
    <property type="entry name" value="LmeA"/>
    <property type="match status" value="1"/>
</dbReference>
<keyword evidence="2" id="KW-0472">Membrane</keyword>
<evidence type="ECO:0000313" key="4">
    <source>
        <dbReference type="Proteomes" id="UP000272015"/>
    </source>
</evidence>
<dbReference type="RefSeq" id="WP_119975391.1">
    <property type="nucleotide sequence ID" value="NZ_JBHSQA010000003.1"/>
</dbReference>
<proteinExistence type="predicted"/>
<feature type="region of interest" description="Disordered" evidence="1">
    <location>
        <begin position="1"/>
        <end position="21"/>
    </location>
</feature>
<comment type="caution">
    <text evidence="3">The sequence shown here is derived from an EMBL/GenBank/DDBJ whole genome shotgun (WGS) entry which is preliminary data.</text>
</comment>
<protein>
    <submittedName>
        <fullName evidence="3">DUF2993 domain-containing protein</fullName>
    </submittedName>
</protein>
<evidence type="ECO:0000256" key="1">
    <source>
        <dbReference type="SAM" id="MobiDB-lite"/>
    </source>
</evidence>
<sequence>MTIEPAAEPTPDPAREPRRQRGRGRVGGLIIFGVLIVMLVGAFFLVDAGARGFAQGEAEKQIAASLPASVTGDVTVEIGGVSVIAQFIAGSFEQIELTAPDLVADGVPASVHVVARDVPTNTAKYIGNVEATLDFDQAALNALVQSAGSAAGTELTLGDGDATYGGTLSLAGFEVGYTATATPSAAGDTLVFTPTSAEVTTDIGSADVTGVVDLVLGQQPIAVCVAQYLPQGVTMSGVDVTPERARITLESSTLTLTSQSLTTLGSCAA</sequence>
<dbReference type="Proteomes" id="UP000272015">
    <property type="component" value="Unassembled WGS sequence"/>
</dbReference>
<dbReference type="InterPro" id="IPR021373">
    <property type="entry name" value="DUF2993"/>
</dbReference>
<dbReference type="AlphaFoldDB" id="A0A3A5MKB5"/>
<evidence type="ECO:0000313" key="3">
    <source>
        <dbReference type="EMBL" id="RJT87518.1"/>
    </source>
</evidence>
<dbReference type="EMBL" id="QZVS01000089">
    <property type="protein sequence ID" value="RJT87518.1"/>
    <property type="molecule type" value="Genomic_DNA"/>
</dbReference>
<accession>A0A3A5MKB5</accession>
<keyword evidence="2" id="KW-0812">Transmembrane</keyword>
<evidence type="ECO:0000256" key="2">
    <source>
        <dbReference type="SAM" id="Phobius"/>
    </source>
</evidence>
<feature type="transmembrane region" description="Helical" evidence="2">
    <location>
        <begin position="26"/>
        <end position="46"/>
    </location>
</feature>
<organism evidence="3 4">
    <name type="scientific">Cryobacterium melibiosiphilum</name>
    <dbReference type="NCBI Taxonomy" id="995039"/>
    <lineage>
        <taxon>Bacteria</taxon>
        <taxon>Bacillati</taxon>
        <taxon>Actinomycetota</taxon>
        <taxon>Actinomycetes</taxon>
        <taxon>Micrococcales</taxon>
        <taxon>Microbacteriaceae</taxon>
        <taxon>Cryobacterium</taxon>
    </lineage>
</organism>
<name>A0A3A5MKB5_9MICO</name>
<gene>
    <name evidence="3" type="ORF">D6T64_14525</name>
</gene>
<keyword evidence="2" id="KW-1133">Transmembrane helix</keyword>
<reference evidence="3 4" key="1">
    <citation type="submission" date="2018-09" db="EMBL/GenBank/DDBJ databases">
        <title>Novel species of Cryobacterium.</title>
        <authorList>
            <person name="Liu Q."/>
            <person name="Xin Y.-H."/>
        </authorList>
    </citation>
    <scope>NUCLEOTIDE SEQUENCE [LARGE SCALE GENOMIC DNA]</scope>
    <source>
        <strain evidence="3 4">Hh39</strain>
    </source>
</reference>
<keyword evidence="4" id="KW-1185">Reference proteome</keyword>